<dbReference type="EMBL" id="JAWZYT010003386">
    <property type="protein sequence ID" value="KAK4298667.1"/>
    <property type="molecule type" value="Genomic_DNA"/>
</dbReference>
<proteinExistence type="predicted"/>
<name>A0AAE1TUW9_9EUCA</name>
<sequence>MLLKRHDKSLRFELGLDHLYSGGSGGIHSTGGGKGAARRRGIKVRGMAGSSSTIIGVAWEGRCEEGKEEGREIVGEKGKKDRDSRVEVKTRRKEGRRQGENEEENEGGRRGRTEAEKEKVSEESRVEET</sequence>
<reference evidence="2" key="1">
    <citation type="submission" date="2023-11" db="EMBL/GenBank/DDBJ databases">
        <title>Genome assemblies of two species of porcelain crab, Petrolisthes cinctipes and Petrolisthes manimaculis (Anomura: Porcellanidae).</title>
        <authorList>
            <person name="Angst P."/>
        </authorList>
    </citation>
    <scope>NUCLEOTIDE SEQUENCE</scope>
    <source>
        <strain evidence="2">PB745_02</strain>
        <tissue evidence="2">Gill</tissue>
    </source>
</reference>
<gene>
    <name evidence="2" type="ORF">Pmani_029005</name>
</gene>
<comment type="caution">
    <text evidence="2">The sequence shown here is derived from an EMBL/GenBank/DDBJ whole genome shotgun (WGS) entry which is preliminary data.</text>
</comment>
<feature type="compositionally biased region" description="Basic and acidic residues" evidence="1">
    <location>
        <begin position="96"/>
        <end position="129"/>
    </location>
</feature>
<evidence type="ECO:0000313" key="3">
    <source>
        <dbReference type="Proteomes" id="UP001292094"/>
    </source>
</evidence>
<feature type="region of interest" description="Disordered" evidence="1">
    <location>
        <begin position="21"/>
        <end position="129"/>
    </location>
</feature>
<keyword evidence="3" id="KW-1185">Reference proteome</keyword>
<organism evidence="2 3">
    <name type="scientific">Petrolisthes manimaculis</name>
    <dbReference type="NCBI Taxonomy" id="1843537"/>
    <lineage>
        <taxon>Eukaryota</taxon>
        <taxon>Metazoa</taxon>
        <taxon>Ecdysozoa</taxon>
        <taxon>Arthropoda</taxon>
        <taxon>Crustacea</taxon>
        <taxon>Multicrustacea</taxon>
        <taxon>Malacostraca</taxon>
        <taxon>Eumalacostraca</taxon>
        <taxon>Eucarida</taxon>
        <taxon>Decapoda</taxon>
        <taxon>Pleocyemata</taxon>
        <taxon>Anomura</taxon>
        <taxon>Galatheoidea</taxon>
        <taxon>Porcellanidae</taxon>
        <taxon>Petrolisthes</taxon>
    </lineage>
</organism>
<accession>A0AAE1TUW9</accession>
<dbReference type="Proteomes" id="UP001292094">
    <property type="component" value="Unassembled WGS sequence"/>
</dbReference>
<feature type="compositionally biased region" description="Basic and acidic residues" evidence="1">
    <location>
        <begin position="61"/>
        <end position="89"/>
    </location>
</feature>
<evidence type="ECO:0000313" key="2">
    <source>
        <dbReference type="EMBL" id="KAK4298667.1"/>
    </source>
</evidence>
<feature type="compositionally biased region" description="Gly residues" evidence="1">
    <location>
        <begin position="22"/>
        <end position="35"/>
    </location>
</feature>
<dbReference type="AlphaFoldDB" id="A0AAE1TUW9"/>
<evidence type="ECO:0000256" key="1">
    <source>
        <dbReference type="SAM" id="MobiDB-lite"/>
    </source>
</evidence>
<protein>
    <submittedName>
        <fullName evidence="2">Uncharacterized protein</fullName>
    </submittedName>
</protein>